<dbReference type="PROSITE" id="PS50949">
    <property type="entry name" value="HTH_GNTR"/>
    <property type="match status" value="1"/>
</dbReference>
<evidence type="ECO:0000313" key="7">
    <source>
        <dbReference type="EMBL" id="SBL89277.1"/>
    </source>
</evidence>
<reference evidence="7 9" key="1">
    <citation type="submission" date="2016-05" db="EMBL/GenBank/DDBJ databases">
        <authorList>
            <consortium name="Pathogen Informatics"/>
        </authorList>
    </citation>
    <scope>NUCLEOTIDE SEQUENCE [LARGE SCALE GENOMIC DNA]</scope>
    <source>
        <strain evidence="7 9">2880STDY5682802</strain>
        <strain evidence="8 11">NCTC12998</strain>
    </source>
</reference>
<dbReference type="AlphaFoldDB" id="A0A2X2ECC1"/>
<dbReference type="PANTHER" id="PTHR44846:SF1">
    <property type="entry name" value="MANNOSYL-D-GLYCERATE TRANSPORT_METABOLISM SYSTEM REPRESSOR MNGR-RELATED"/>
    <property type="match status" value="1"/>
</dbReference>
<evidence type="ECO:0000256" key="2">
    <source>
        <dbReference type="ARBA" id="ARBA00023125"/>
    </source>
</evidence>
<dbReference type="InterPro" id="IPR011663">
    <property type="entry name" value="UTRA"/>
</dbReference>
<dbReference type="GO" id="GO:0003700">
    <property type="term" value="F:DNA-binding transcription factor activity"/>
    <property type="evidence" value="ECO:0007669"/>
    <property type="project" value="InterPro"/>
</dbReference>
<dbReference type="Pfam" id="PF00392">
    <property type="entry name" value="GntR"/>
    <property type="match status" value="1"/>
</dbReference>
<reference evidence="5" key="2">
    <citation type="journal article" date="2018" name="Genome Biol.">
        <title>SKESA: strategic k-mer extension for scrupulous assemblies.</title>
        <authorList>
            <person name="Souvorov A."/>
            <person name="Agarwala R."/>
            <person name="Lipman D.J."/>
        </authorList>
    </citation>
    <scope>NUCLEOTIDE SEQUENCE</scope>
    <source>
        <strain evidence="5">MISC063</strain>
    </source>
</reference>
<reference evidence="6 10" key="3">
    <citation type="submission" date="2018-06" db="EMBL/GenBank/DDBJ databases">
        <title>Carbapenemase-producing Enterobacteriaceae present in wastewater treatment plant effluent and nearby surface waters in the US.</title>
        <authorList>
            <person name="Mathys D.A."/>
            <person name="Mollenkopf D.F."/>
            <person name="Feicht S.M."/>
            <person name="Adams R.J."/>
            <person name="Albers A.L."/>
            <person name="Stuever D.M."/>
            <person name="Daniels J.B."/>
            <person name="Wittum T.E."/>
        </authorList>
    </citation>
    <scope>NUCLEOTIDE SEQUENCE [LARGE SCALE GENOMIC DNA]</scope>
    <source>
        <strain evidence="6 10">GEO_47_Down_B</strain>
    </source>
</reference>
<organism evidence="6 10">
    <name type="scientific">Raoultella planticola</name>
    <name type="common">Klebsiella planticola</name>
    <dbReference type="NCBI Taxonomy" id="575"/>
    <lineage>
        <taxon>Bacteria</taxon>
        <taxon>Pseudomonadati</taxon>
        <taxon>Pseudomonadota</taxon>
        <taxon>Gammaproteobacteria</taxon>
        <taxon>Enterobacterales</taxon>
        <taxon>Enterobacteriaceae</taxon>
        <taxon>Klebsiella/Raoultella group</taxon>
        <taxon>Raoultella</taxon>
    </lineage>
</organism>
<evidence type="ECO:0000313" key="11">
    <source>
        <dbReference type="Proteomes" id="UP000345637"/>
    </source>
</evidence>
<evidence type="ECO:0000313" key="6">
    <source>
        <dbReference type="EMBL" id="RWT25757.1"/>
    </source>
</evidence>
<evidence type="ECO:0000313" key="9">
    <source>
        <dbReference type="Proteomes" id="UP000078124"/>
    </source>
</evidence>
<dbReference type="EMBL" id="DACSEA010000006">
    <property type="protein sequence ID" value="HAT1605642.1"/>
    <property type="molecule type" value="Genomic_DNA"/>
</dbReference>
<dbReference type="SMART" id="SM00866">
    <property type="entry name" value="UTRA"/>
    <property type="match status" value="1"/>
</dbReference>
<protein>
    <submittedName>
        <fullName evidence="6">GntR family transcriptional regulator</fullName>
    </submittedName>
    <submittedName>
        <fullName evidence="8">Uncharacterized HTH-type transcriptional regulator yidP</fullName>
    </submittedName>
</protein>
<proteinExistence type="predicted"/>
<dbReference type="InterPro" id="IPR036390">
    <property type="entry name" value="WH_DNA-bd_sf"/>
</dbReference>
<evidence type="ECO:0000256" key="1">
    <source>
        <dbReference type="ARBA" id="ARBA00023015"/>
    </source>
</evidence>
<dbReference type="GO" id="GO:0045892">
    <property type="term" value="P:negative regulation of DNA-templated transcription"/>
    <property type="evidence" value="ECO:0007669"/>
    <property type="project" value="TreeGrafter"/>
</dbReference>
<keyword evidence="1" id="KW-0805">Transcription regulation</keyword>
<evidence type="ECO:0000256" key="3">
    <source>
        <dbReference type="ARBA" id="ARBA00023163"/>
    </source>
</evidence>
<dbReference type="GO" id="GO:0003677">
    <property type="term" value="F:DNA binding"/>
    <property type="evidence" value="ECO:0007669"/>
    <property type="project" value="UniProtKB-KW"/>
</dbReference>
<dbReference type="SUPFAM" id="SSF64288">
    <property type="entry name" value="Chorismate lyase-like"/>
    <property type="match status" value="1"/>
</dbReference>
<dbReference type="InterPro" id="IPR000524">
    <property type="entry name" value="Tscrpt_reg_HTH_GntR"/>
</dbReference>
<keyword evidence="3" id="KW-0804">Transcription</keyword>
<dbReference type="Proteomes" id="UP000345637">
    <property type="component" value="Unassembled WGS sequence"/>
</dbReference>
<dbReference type="Gene3D" id="3.40.1410.10">
    <property type="entry name" value="Chorismate lyase-like"/>
    <property type="match status" value="1"/>
</dbReference>
<dbReference type="SMART" id="SM00345">
    <property type="entry name" value="HTH_GNTR"/>
    <property type="match status" value="1"/>
</dbReference>
<dbReference type="Pfam" id="PF07702">
    <property type="entry name" value="UTRA"/>
    <property type="match status" value="1"/>
</dbReference>
<dbReference type="InterPro" id="IPR001034">
    <property type="entry name" value="DeoR_HTH"/>
</dbReference>
<dbReference type="EMBL" id="CAADJE010000025">
    <property type="protein sequence ID" value="VFS79776.1"/>
    <property type="molecule type" value="Genomic_DNA"/>
</dbReference>
<dbReference type="KEGG" id="rpln:B1209_07070"/>
<dbReference type="EMBL" id="QKOX01000002">
    <property type="protein sequence ID" value="RWT25757.1"/>
    <property type="molecule type" value="Genomic_DNA"/>
</dbReference>
<evidence type="ECO:0000259" key="4">
    <source>
        <dbReference type="PROSITE" id="PS50949"/>
    </source>
</evidence>
<dbReference type="Proteomes" id="UP000078124">
    <property type="component" value="Unassembled WGS sequence"/>
</dbReference>
<gene>
    <name evidence="7" type="primary">yidP_1</name>
    <name evidence="8" type="synonym">yidP_2</name>
    <name evidence="6" type="ORF">DN603_02930</name>
    <name evidence="5" type="ORF">I8Y23_001938</name>
    <name evidence="8" type="ORF">NCTC12998_05398</name>
    <name evidence="7" type="ORF">SAMEA2273876_01929</name>
</gene>
<dbReference type="PANTHER" id="PTHR44846">
    <property type="entry name" value="MANNOSYL-D-GLYCERATE TRANSPORT/METABOLISM SYSTEM REPRESSOR MNGR-RELATED"/>
    <property type="match status" value="1"/>
</dbReference>
<feature type="domain" description="HTH gntR-type" evidence="4">
    <location>
        <begin position="1"/>
        <end position="68"/>
    </location>
</feature>
<accession>A0A2X2ECC1</accession>
<evidence type="ECO:0000313" key="10">
    <source>
        <dbReference type="Proteomes" id="UP000288843"/>
    </source>
</evidence>
<dbReference type="PRINTS" id="PR00035">
    <property type="entry name" value="HTHGNTR"/>
</dbReference>
<dbReference type="InterPro" id="IPR036388">
    <property type="entry name" value="WH-like_DNA-bd_sf"/>
</dbReference>
<reference evidence="5" key="4">
    <citation type="submission" date="2020-11" db="EMBL/GenBank/DDBJ databases">
        <authorList>
            <consortium name="NCBI Pathogen Detection Project"/>
        </authorList>
    </citation>
    <scope>NUCLEOTIDE SEQUENCE</scope>
    <source>
        <strain evidence="5">MISC063</strain>
    </source>
</reference>
<dbReference type="Proteomes" id="UP000864422">
    <property type="component" value="Unassembled WGS sequence"/>
</dbReference>
<keyword evidence="2" id="KW-0238">DNA-binding</keyword>
<evidence type="ECO:0000313" key="5">
    <source>
        <dbReference type="EMBL" id="HAT1605642.1"/>
    </source>
</evidence>
<dbReference type="PRINTS" id="PR00037">
    <property type="entry name" value="HTHLACR"/>
</dbReference>
<dbReference type="Gene3D" id="1.10.10.10">
    <property type="entry name" value="Winged helix-like DNA-binding domain superfamily/Winged helix DNA-binding domain"/>
    <property type="match status" value="1"/>
</dbReference>
<dbReference type="SUPFAM" id="SSF46785">
    <property type="entry name" value="Winged helix' DNA-binding domain"/>
    <property type="match status" value="1"/>
</dbReference>
<dbReference type="EMBL" id="FLAC01000006">
    <property type="protein sequence ID" value="SBL89277.1"/>
    <property type="molecule type" value="Genomic_DNA"/>
</dbReference>
<evidence type="ECO:0000313" key="8">
    <source>
        <dbReference type="EMBL" id="VFS79776.1"/>
    </source>
</evidence>
<name>A0A2X2ECC1_RAOPL</name>
<dbReference type="Proteomes" id="UP000288843">
    <property type="component" value="Unassembled WGS sequence"/>
</dbReference>
<dbReference type="CDD" id="cd07377">
    <property type="entry name" value="WHTH_GntR"/>
    <property type="match status" value="1"/>
</dbReference>
<sequence length="239" mass="27525">MVYKNVVNLLKNKINSPLYSIGDLLPSEKELAELYDVSRNTLRKALKTLEEEGLIERRHGSGTWIRNKHFQASVTHLDSFTEIARNEGKTPSSQILKFELQTASEEIAKALQLQHGEPVYYAKRLRFIDSIAMQLEETWLSATRFPDLTIAHMKKSKFSYIENECGIRIDGCYESIVPILPSPELATLLHISPKDPIIKMQTQAIDEQHQPIDYSILYTNMFEFQVKYYLPRKAPGLPR</sequence>
<dbReference type="InterPro" id="IPR050679">
    <property type="entry name" value="Bact_HTH_transcr_reg"/>
</dbReference>
<dbReference type="RefSeq" id="WP_032686630.1">
    <property type="nucleotide sequence ID" value="NZ_ABZSJN020000456.1"/>
</dbReference>
<dbReference type="InterPro" id="IPR028978">
    <property type="entry name" value="Chorismate_lyase_/UTRA_dom_sf"/>
</dbReference>